<dbReference type="SMART" id="SM00287">
    <property type="entry name" value="SH3b"/>
    <property type="match status" value="1"/>
</dbReference>
<dbReference type="Gene3D" id="3.90.20.10">
    <property type="match status" value="1"/>
</dbReference>
<sequence length="205" mass="23108">MSRIKPLMLCLVLGACAFDAHAQDDGQYWVSDNLPTYVRSGPTEGYRIVGTLESGDPVTLLGQQNDFSRVRSEEGDVVWIPSRYLQDSPSASSRLPELQTRVQELTSKLDGINEEWEQRVDDMKATLNDRAQRIESLEARNAELNTAYSDAQATMRSLKARLDTQEQDLLMRYFMYGAGVAGAGLLVGLIVPHLPRRRKRRSGWF</sequence>
<accession>A0A4R7NQT5</accession>
<evidence type="ECO:0000256" key="6">
    <source>
        <dbReference type="SAM" id="Coils"/>
    </source>
</evidence>
<proteinExistence type="predicted"/>
<feature type="chain" id="PRO_5020979046" evidence="8">
    <location>
        <begin position="23"/>
        <end position="205"/>
    </location>
</feature>
<evidence type="ECO:0000313" key="11">
    <source>
        <dbReference type="Proteomes" id="UP000295380"/>
    </source>
</evidence>
<keyword evidence="6" id="KW-0175">Coiled coil</keyword>
<keyword evidence="11" id="KW-1185">Reference proteome</keyword>
<organism evidence="10 11">
    <name type="scientific">Chromohalobacter marismortui</name>
    <dbReference type="NCBI Taxonomy" id="42055"/>
    <lineage>
        <taxon>Bacteria</taxon>
        <taxon>Pseudomonadati</taxon>
        <taxon>Pseudomonadota</taxon>
        <taxon>Gammaproteobacteria</taxon>
        <taxon>Oceanospirillales</taxon>
        <taxon>Halomonadaceae</taxon>
        <taxon>Chromohalobacter</taxon>
    </lineage>
</organism>
<evidence type="ECO:0000256" key="3">
    <source>
        <dbReference type="ARBA" id="ARBA00022729"/>
    </source>
</evidence>
<dbReference type="Pfam" id="PF08239">
    <property type="entry name" value="SH3_3"/>
    <property type="match status" value="1"/>
</dbReference>
<dbReference type="NCBIfam" id="TIGR04211">
    <property type="entry name" value="SH3_and_anchor"/>
    <property type="match status" value="1"/>
</dbReference>
<evidence type="ECO:0000256" key="1">
    <source>
        <dbReference type="ARBA" id="ARBA00004167"/>
    </source>
</evidence>
<evidence type="ECO:0000256" key="7">
    <source>
        <dbReference type="SAM" id="Phobius"/>
    </source>
</evidence>
<dbReference type="PANTHER" id="PTHR34408:SF1">
    <property type="entry name" value="GLYCOSYL HYDROLASE FAMILY 19 DOMAIN-CONTAINING PROTEIN HI_1415"/>
    <property type="match status" value="1"/>
</dbReference>
<evidence type="ECO:0000256" key="4">
    <source>
        <dbReference type="ARBA" id="ARBA00022989"/>
    </source>
</evidence>
<comment type="caution">
    <text evidence="10">The sequence shown here is derived from an EMBL/GenBank/DDBJ whole genome shotgun (WGS) entry which is preliminary data.</text>
</comment>
<dbReference type="SUPFAM" id="SSF57997">
    <property type="entry name" value="Tropomyosin"/>
    <property type="match status" value="1"/>
</dbReference>
<feature type="transmembrane region" description="Helical" evidence="7">
    <location>
        <begin position="173"/>
        <end position="191"/>
    </location>
</feature>
<dbReference type="EMBL" id="SOBR01000003">
    <property type="protein sequence ID" value="TDU23158.1"/>
    <property type="molecule type" value="Genomic_DNA"/>
</dbReference>
<name>A0A4R7NQT5_9GAMM</name>
<evidence type="ECO:0000256" key="2">
    <source>
        <dbReference type="ARBA" id="ARBA00022692"/>
    </source>
</evidence>
<comment type="subcellular location">
    <subcellularLocation>
        <location evidence="1">Membrane</location>
        <topology evidence="1">Single-pass membrane protein</topology>
    </subcellularLocation>
</comment>
<reference evidence="10 11" key="1">
    <citation type="submission" date="2019-03" db="EMBL/GenBank/DDBJ databases">
        <title>Genomic Encyclopedia of Type Strains, Phase IV (KMG-IV): sequencing the most valuable type-strain genomes for metagenomic binning, comparative biology and taxonomic classification.</title>
        <authorList>
            <person name="Goeker M."/>
        </authorList>
    </citation>
    <scope>NUCLEOTIDE SEQUENCE [LARGE SCALE GENOMIC DNA]</scope>
    <source>
        <strain evidence="10 11">DSM 6770</strain>
    </source>
</reference>
<dbReference type="PROSITE" id="PS51257">
    <property type="entry name" value="PROKAR_LIPOPROTEIN"/>
    <property type="match status" value="1"/>
</dbReference>
<dbReference type="Proteomes" id="UP000295380">
    <property type="component" value="Unassembled WGS sequence"/>
</dbReference>
<protein>
    <submittedName>
        <fullName evidence="10">SH3 domain protein</fullName>
    </submittedName>
</protein>
<dbReference type="Gene3D" id="2.30.30.40">
    <property type="entry name" value="SH3 Domains"/>
    <property type="match status" value="1"/>
</dbReference>
<evidence type="ECO:0000313" key="10">
    <source>
        <dbReference type="EMBL" id="TDU23158.1"/>
    </source>
</evidence>
<feature type="coiled-coil region" evidence="6">
    <location>
        <begin position="95"/>
        <end position="168"/>
    </location>
</feature>
<gene>
    <name evidence="10" type="ORF">C8E00_103532</name>
</gene>
<evidence type="ECO:0000259" key="9">
    <source>
        <dbReference type="PROSITE" id="PS51781"/>
    </source>
</evidence>
<dbReference type="PIRSF" id="PIRSF006158">
    <property type="entry name" value="UCP006158_SH3"/>
    <property type="match status" value="1"/>
</dbReference>
<evidence type="ECO:0000256" key="8">
    <source>
        <dbReference type="SAM" id="SignalP"/>
    </source>
</evidence>
<dbReference type="PANTHER" id="PTHR34408">
    <property type="entry name" value="FAMILY PROTEIN, PUTATIVE-RELATED"/>
    <property type="match status" value="1"/>
</dbReference>
<keyword evidence="2 7" id="KW-0812">Transmembrane</keyword>
<dbReference type="InterPro" id="IPR016476">
    <property type="entry name" value="SH3_dom_pro"/>
</dbReference>
<dbReference type="AlphaFoldDB" id="A0A4R7NQT5"/>
<feature type="signal peptide" evidence="8">
    <location>
        <begin position="1"/>
        <end position="22"/>
    </location>
</feature>
<dbReference type="InterPro" id="IPR003646">
    <property type="entry name" value="SH3-like_bac-type"/>
</dbReference>
<keyword evidence="5 7" id="KW-0472">Membrane</keyword>
<dbReference type="RefSeq" id="WP_133697140.1">
    <property type="nucleotide sequence ID" value="NZ_SOBR01000003.1"/>
</dbReference>
<dbReference type="OrthoDB" id="9790951at2"/>
<keyword evidence="4 7" id="KW-1133">Transmembrane helix</keyword>
<dbReference type="PROSITE" id="PS51781">
    <property type="entry name" value="SH3B"/>
    <property type="match status" value="1"/>
</dbReference>
<evidence type="ECO:0000256" key="5">
    <source>
        <dbReference type="ARBA" id="ARBA00023136"/>
    </source>
</evidence>
<feature type="domain" description="SH3b" evidence="9">
    <location>
        <begin position="25"/>
        <end position="89"/>
    </location>
</feature>
<dbReference type="InterPro" id="IPR052354">
    <property type="entry name" value="Cell_Wall_Dynamics_Protein"/>
</dbReference>
<dbReference type="GO" id="GO:0016020">
    <property type="term" value="C:membrane"/>
    <property type="evidence" value="ECO:0007669"/>
    <property type="project" value="UniProtKB-SubCell"/>
</dbReference>
<keyword evidence="3 8" id="KW-0732">Signal</keyword>